<comment type="caution">
    <text evidence="7">The sequence shown here is derived from an EMBL/GenBank/DDBJ whole genome shotgun (WGS) entry which is preliminary data.</text>
</comment>
<dbReference type="RefSeq" id="WP_158035463.1">
    <property type="nucleotide sequence ID" value="NZ_BAAAZV010000018.1"/>
</dbReference>
<evidence type="ECO:0000256" key="3">
    <source>
        <dbReference type="ARBA" id="ARBA00022643"/>
    </source>
</evidence>
<sequence length="362" mass="38221">MSHALFEPITLRSLTVRNRLWVSPMCQYAAVGGDGMPTDWHLVHYGGLAAGGAGAVVLEATGVSPEGRITPRCLGLWNDAQQHAFERITAFAHAQGAAVGVQLIHAGRKASTWPEWGFDRDGHPLEGTVPEAEGGWPTVAPSAIPFGDCATPRALDEAGIDAVVDAFAQAARRAVAAGFDLVELHGAHGYLVHQFLSPLSNRRDDAYGGSLAGRARLLLRIADAVREAVGPDVPVIARLSATDWVDGGLTAAETIQVARWLSEHGVDLVDVSTGGNTPSAPIPAGPGYQVRFAAQVRRETGMPVSTVGMILNAAQAEQVLVSGQADVVTMGRALLRDPNLPLRASRELRHPVPAPGPCRRAW</sequence>
<evidence type="ECO:0000256" key="5">
    <source>
        <dbReference type="ARBA" id="ARBA00023002"/>
    </source>
</evidence>
<evidence type="ECO:0000256" key="1">
    <source>
        <dbReference type="ARBA" id="ARBA00001917"/>
    </source>
</evidence>
<dbReference type="SUPFAM" id="SSF51395">
    <property type="entry name" value="FMN-linked oxidoreductases"/>
    <property type="match status" value="1"/>
</dbReference>
<feature type="domain" description="NADH:flavin oxidoreductase/NADH oxidase N-terminal" evidence="6">
    <location>
        <begin position="5"/>
        <end position="348"/>
    </location>
</feature>
<keyword evidence="4" id="KW-0521">NADP</keyword>
<comment type="cofactor">
    <cofactor evidence="1">
        <name>FMN</name>
        <dbReference type="ChEBI" id="CHEBI:58210"/>
    </cofactor>
</comment>
<dbReference type="CDD" id="cd02932">
    <property type="entry name" value="OYE_YqiM_FMN"/>
    <property type="match status" value="1"/>
</dbReference>
<evidence type="ECO:0000313" key="7">
    <source>
        <dbReference type="EMBL" id="KAB1633656.1"/>
    </source>
</evidence>
<dbReference type="GO" id="GO:0003959">
    <property type="term" value="F:NADPH dehydrogenase activity"/>
    <property type="evidence" value="ECO:0007669"/>
    <property type="project" value="InterPro"/>
</dbReference>
<keyword evidence="8" id="KW-1185">Reference proteome</keyword>
<dbReference type="AlphaFoldDB" id="A0A7C8FJN9"/>
<gene>
    <name evidence="7" type="ORF">F8O02_01645</name>
</gene>
<dbReference type="InterPro" id="IPR001155">
    <property type="entry name" value="OxRdtase_FMN_N"/>
</dbReference>
<name>A0A7C8FJN9_9MICO</name>
<dbReference type="EMBL" id="WBKA01000001">
    <property type="protein sequence ID" value="KAB1633656.1"/>
    <property type="molecule type" value="Genomic_DNA"/>
</dbReference>
<dbReference type="InterPro" id="IPR013785">
    <property type="entry name" value="Aldolase_TIM"/>
</dbReference>
<dbReference type="Proteomes" id="UP000481339">
    <property type="component" value="Unassembled WGS sequence"/>
</dbReference>
<accession>A0A7C8FJN9</accession>
<evidence type="ECO:0000256" key="4">
    <source>
        <dbReference type="ARBA" id="ARBA00022857"/>
    </source>
</evidence>
<dbReference type="GO" id="GO:0050661">
    <property type="term" value="F:NADP binding"/>
    <property type="evidence" value="ECO:0007669"/>
    <property type="project" value="InterPro"/>
</dbReference>
<evidence type="ECO:0000256" key="2">
    <source>
        <dbReference type="ARBA" id="ARBA00022630"/>
    </source>
</evidence>
<keyword evidence="5" id="KW-0560">Oxidoreductase</keyword>
<evidence type="ECO:0000259" key="6">
    <source>
        <dbReference type="Pfam" id="PF00724"/>
    </source>
</evidence>
<keyword evidence="2" id="KW-0285">Flavoprotein</keyword>
<reference evidence="7 8" key="1">
    <citation type="submission" date="2019-09" db="EMBL/GenBank/DDBJ databases">
        <title>Phylogeny of genus Pseudoclavibacter and closely related genus.</title>
        <authorList>
            <person name="Li Y."/>
        </authorList>
    </citation>
    <scope>NUCLEOTIDE SEQUENCE [LARGE SCALE GENOMIC DNA]</scope>
    <source>
        <strain evidence="7 8">JCM 16921</strain>
    </source>
</reference>
<keyword evidence="3" id="KW-0288">FMN</keyword>
<dbReference type="InterPro" id="IPR044152">
    <property type="entry name" value="YqjM-like"/>
</dbReference>
<dbReference type="PANTHER" id="PTHR43303:SF4">
    <property type="entry name" value="NADPH DEHYDROGENASE C23G7.10C-RELATED"/>
    <property type="match status" value="1"/>
</dbReference>
<organism evidence="7 8">
    <name type="scientific">Pseudoclavibacter caeni</name>
    <dbReference type="NCBI Taxonomy" id="908846"/>
    <lineage>
        <taxon>Bacteria</taxon>
        <taxon>Bacillati</taxon>
        <taxon>Actinomycetota</taxon>
        <taxon>Actinomycetes</taxon>
        <taxon>Micrococcales</taxon>
        <taxon>Microbacteriaceae</taxon>
        <taxon>Pseudoclavibacter</taxon>
    </lineage>
</organism>
<dbReference type="Pfam" id="PF00724">
    <property type="entry name" value="Oxidored_FMN"/>
    <property type="match status" value="1"/>
</dbReference>
<dbReference type="Gene3D" id="3.20.20.70">
    <property type="entry name" value="Aldolase class I"/>
    <property type="match status" value="1"/>
</dbReference>
<evidence type="ECO:0000313" key="8">
    <source>
        <dbReference type="Proteomes" id="UP000481339"/>
    </source>
</evidence>
<protein>
    <submittedName>
        <fullName evidence="7">NADH:flavin oxidoreductase/NADH oxidase</fullName>
    </submittedName>
</protein>
<proteinExistence type="predicted"/>
<dbReference type="PANTHER" id="PTHR43303">
    <property type="entry name" value="NADPH DEHYDROGENASE C23G7.10C-RELATED"/>
    <property type="match status" value="1"/>
</dbReference>
<dbReference type="GO" id="GO:0010181">
    <property type="term" value="F:FMN binding"/>
    <property type="evidence" value="ECO:0007669"/>
    <property type="project" value="InterPro"/>
</dbReference>
<dbReference type="OrthoDB" id="3169239at2"/>